<dbReference type="InterPro" id="IPR014710">
    <property type="entry name" value="RmlC-like_jellyroll"/>
</dbReference>
<sequence length="132" mass="14691">MKKQETMRVTRLYTGDDGESRFEDIEVELADAGPIGFLSPAVPVGRLIFRLTDGDYDYDWHNAPERQYVIMLEGEVDIEAGSGEVRRFGPGDILLVEDVDGRGHRSRAVDGRPRRSLFITLPPKDDAGSPGD</sequence>
<name>A0A5D3WGT4_9BACT</name>
<evidence type="ECO:0008006" key="3">
    <source>
        <dbReference type="Google" id="ProtNLM"/>
    </source>
</evidence>
<dbReference type="AlphaFoldDB" id="A0A5D3WGT4"/>
<dbReference type="RefSeq" id="WP_222862888.1">
    <property type="nucleotide sequence ID" value="NZ_VNIB01000015.1"/>
</dbReference>
<dbReference type="InterPro" id="IPR011051">
    <property type="entry name" value="RmlC_Cupin_sf"/>
</dbReference>
<gene>
    <name evidence="1" type="ORF">EDC39_11564</name>
</gene>
<evidence type="ECO:0000313" key="2">
    <source>
        <dbReference type="Proteomes" id="UP000324159"/>
    </source>
</evidence>
<proteinExistence type="predicted"/>
<organism evidence="1 2">
    <name type="scientific">Geothermobacter ehrlichii</name>
    <dbReference type="NCBI Taxonomy" id="213224"/>
    <lineage>
        <taxon>Bacteria</taxon>
        <taxon>Pseudomonadati</taxon>
        <taxon>Thermodesulfobacteriota</taxon>
        <taxon>Desulfuromonadia</taxon>
        <taxon>Desulfuromonadales</taxon>
        <taxon>Geothermobacteraceae</taxon>
        <taxon>Geothermobacter</taxon>
    </lineage>
</organism>
<dbReference type="EMBL" id="VNIB01000015">
    <property type="protein sequence ID" value="TYO96117.1"/>
    <property type="molecule type" value="Genomic_DNA"/>
</dbReference>
<protein>
    <recommendedName>
        <fullName evidence="3">Cupin domain-containing protein</fullName>
    </recommendedName>
</protein>
<dbReference type="Gene3D" id="2.60.120.10">
    <property type="entry name" value="Jelly Rolls"/>
    <property type="match status" value="1"/>
</dbReference>
<dbReference type="Proteomes" id="UP000324159">
    <property type="component" value="Unassembled WGS sequence"/>
</dbReference>
<dbReference type="SUPFAM" id="SSF51182">
    <property type="entry name" value="RmlC-like cupins"/>
    <property type="match status" value="1"/>
</dbReference>
<keyword evidence="2" id="KW-1185">Reference proteome</keyword>
<accession>A0A5D3WGT4</accession>
<comment type="caution">
    <text evidence="1">The sequence shown here is derived from an EMBL/GenBank/DDBJ whole genome shotgun (WGS) entry which is preliminary data.</text>
</comment>
<reference evidence="1 2" key="1">
    <citation type="submission" date="2019-07" db="EMBL/GenBank/DDBJ databases">
        <title>Genomic Encyclopedia of Type Strains, Phase IV (KMG-IV): sequencing the most valuable type-strain genomes for metagenomic binning, comparative biology and taxonomic classification.</title>
        <authorList>
            <person name="Goeker M."/>
        </authorList>
    </citation>
    <scope>NUCLEOTIDE SEQUENCE [LARGE SCALE GENOMIC DNA]</scope>
    <source>
        <strain evidence="1 2">SS015</strain>
    </source>
</reference>
<evidence type="ECO:0000313" key="1">
    <source>
        <dbReference type="EMBL" id="TYO96117.1"/>
    </source>
</evidence>